<accession>A0A1U9RS24</accession>
<reference evidence="1 2" key="1">
    <citation type="submission" date="2017-02" db="EMBL/GenBank/DDBJ databases">
        <title>Complete Genome of Candidatus Carsonella ruddii strain BC, a Nutritional Endosymbiont of Bactericera cockerelli.</title>
        <authorList>
            <person name="Riley A.B."/>
            <person name="Kim D.H."/>
            <person name="Hansen A.K."/>
        </authorList>
    </citation>
    <scope>NUCLEOTIDE SEQUENCE [LARGE SCALE GENOMIC DNA]</scope>
    <source>
        <strain evidence="1 2">BC</strain>
    </source>
</reference>
<sequence>MNKYNLYIIFKKKKKDLYSNFLKSFSSFFVRSNSNIIKILDFGNFFFNKRIKRMFFFKINCKKKVLNKIPKLLKTKKELINIFLILKKNINKYLLNLDFLNKYISKNFKLLPSFFSKIKYNKHNYYSKIIKNLKIIKIIPNNYINYIKKINFFYDK</sequence>
<dbReference type="Proteomes" id="UP000189666">
    <property type="component" value="Chromosome"/>
</dbReference>
<evidence type="ECO:0000313" key="1">
    <source>
        <dbReference type="EMBL" id="AQU89483.1"/>
    </source>
</evidence>
<dbReference type="RefSeq" id="WP_211118586.1">
    <property type="nucleotide sequence ID" value="NZ_CP019943.1"/>
</dbReference>
<proteinExistence type="predicted"/>
<dbReference type="EMBL" id="CP019943">
    <property type="protein sequence ID" value="AQU89483.1"/>
    <property type="molecule type" value="Genomic_DNA"/>
</dbReference>
<gene>
    <name evidence="1" type="ORF">BW244_0065</name>
</gene>
<name>A0A1U9RS24_CARRU</name>
<evidence type="ECO:0000313" key="2">
    <source>
        <dbReference type="Proteomes" id="UP000189666"/>
    </source>
</evidence>
<organism evidence="1 2">
    <name type="scientific">Carsonella ruddii</name>
    <dbReference type="NCBI Taxonomy" id="114186"/>
    <lineage>
        <taxon>Bacteria</taxon>
        <taxon>Pseudomonadati</taxon>
        <taxon>Pseudomonadota</taxon>
        <taxon>Gammaproteobacteria</taxon>
        <taxon>Oceanospirillales</taxon>
        <taxon>Halomonadaceae</taxon>
        <taxon>Zymobacter group</taxon>
        <taxon>Candidatus Carsonella</taxon>
    </lineage>
</organism>
<dbReference type="AlphaFoldDB" id="A0A1U9RS24"/>
<protein>
    <submittedName>
        <fullName evidence="1">Uncharacterized protein</fullName>
    </submittedName>
</protein>